<organism evidence="1 2">
    <name type="scientific">Stegodyphus mimosarum</name>
    <name type="common">African social velvet spider</name>
    <dbReference type="NCBI Taxonomy" id="407821"/>
    <lineage>
        <taxon>Eukaryota</taxon>
        <taxon>Metazoa</taxon>
        <taxon>Ecdysozoa</taxon>
        <taxon>Arthropoda</taxon>
        <taxon>Chelicerata</taxon>
        <taxon>Arachnida</taxon>
        <taxon>Araneae</taxon>
        <taxon>Araneomorphae</taxon>
        <taxon>Entelegynae</taxon>
        <taxon>Eresoidea</taxon>
        <taxon>Eresidae</taxon>
        <taxon>Stegodyphus</taxon>
    </lineage>
</organism>
<gene>
    <name evidence="1" type="ORF">X975_17858</name>
</gene>
<dbReference type="EMBL" id="KK114172">
    <property type="protein sequence ID" value="KFM61818.1"/>
    <property type="molecule type" value="Genomic_DNA"/>
</dbReference>
<dbReference type="Proteomes" id="UP000054359">
    <property type="component" value="Unassembled WGS sequence"/>
</dbReference>
<evidence type="ECO:0000313" key="2">
    <source>
        <dbReference type="Proteomes" id="UP000054359"/>
    </source>
</evidence>
<proteinExistence type="predicted"/>
<evidence type="ECO:0000313" key="1">
    <source>
        <dbReference type="EMBL" id="KFM61818.1"/>
    </source>
</evidence>
<keyword evidence="2" id="KW-1185">Reference proteome</keyword>
<reference evidence="1 2" key="1">
    <citation type="submission" date="2013-11" db="EMBL/GenBank/DDBJ databases">
        <title>Genome sequencing of Stegodyphus mimosarum.</title>
        <authorList>
            <person name="Bechsgaard J."/>
        </authorList>
    </citation>
    <scope>NUCLEOTIDE SEQUENCE [LARGE SCALE GENOMIC DNA]</scope>
</reference>
<accession>A0A087T9M9</accession>
<name>A0A087T9M9_STEMI</name>
<sequence>MKFTFIETELADYWLTCELLNTGSSSWVVVPEIQHAGIIKFE</sequence>
<feature type="non-terminal residue" evidence="1">
    <location>
        <position position="42"/>
    </location>
</feature>
<protein>
    <submittedName>
        <fullName evidence="1">Uncharacterized protein</fullName>
    </submittedName>
</protein>
<dbReference type="AlphaFoldDB" id="A0A087T9M9"/>